<evidence type="ECO:0000313" key="1">
    <source>
        <dbReference type="EMBL" id="VDP30683.1"/>
    </source>
</evidence>
<protein>
    <submittedName>
        <fullName evidence="1">Uncharacterized protein</fullName>
    </submittedName>
</protein>
<dbReference type="PANTHER" id="PTHR47027:SF25">
    <property type="entry name" value="REVERSE TRANSCRIPTASE DOMAIN-CONTAINING PROTEIN"/>
    <property type="match status" value="1"/>
</dbReference>
<proteinExistence type="predicted"/>
<reference evidence="1 2" key="1">
    <citation type="submission" date="2018-11" db="EMBL/GenBank/DDBJ databases">
        <authorList>
            <consortium name="Pathogen Informatics"/>
        </authorList>
    </citation>
    <scope>NUCLEOTIDE SEQUENCE [LARGE SCALE GENOMIC DNA]</scope>
    <source>
        <strain evidence="1 2">Zambia</strain>
    </source>
</reference>
<dbReference type="PANTHER" id="PTHR47027">
    <property type="entry name" value="REVERSE TRANSCRIPTASE DOMAIN-CONTAINING PROTEIN"/>
    <property type="match status" value="1"/>
</dbReference>
<dbReference type="Pfam" id="PF20049">
    <property type="entry name" value="DUF6451"/>
    <property type="match status" value="1"/>
</dbReference>
<gene>
    <name evidence="1" type="ORF">SMRZ_LOCUS19186</name>
</gene>
<name>A0A183MT11_9TREM</name>
<dbReference type="Proteomes" id="UP000277204">
    <property type="component" value="Unassembled WGS sequence"/>
</dbReference>
<evidence type="ECO:0000313" key="2">
    <source>
        <dbReference type="Proteomes" id="UP000277204"/>
    </source>
</evidence>
<dbReference type="InterPro" id="IPR045609">
    <property type="entry name" value="DUF6451"/>
</dbReference>
<organism evidence="1 2">
    <name type="scientific">Schistosoma margrebowiei</name>
    <dbReference type="NCBI Taxonomy" id="48269"/>
    <lineage>
        <taxon>Eukaryota</taxon>
        <taxon>Metazoa</taxon>
        <taxon>Spiralia</taxon>
        <taxon>Lophotrochozoa</taxon>
        <taxon>Platyhelminthes</taxon>
        <taxon>Trematoda</taxon>
        <taxon>Digenea</taxon>
        <taxon>Strigeidida</taxon>
        <taxon>Schistosomatoidea</taxon>
        <taxon>Schistosomatidae</taxon>
        <taxon>Schistosoma</taxon>
    </lineage>
</organism>
<dbReference type="AlphaFoldDB" id="A0A183MT11"/>
<keyword evidence="2" id="KW-1185">Reference proteome</keyword>
<sequence length="193" mass="21771">MQMKTASVAAVSASVGLNIHKGKTKVFKHNTAYSNPITLDGKPLKDVESFTYLGSIIDEQGGSDADVKARIGKARVAFLQLKNIWISKQPSTNIIVRIFNNNVKTVLLYGAKTWRSSTTTIKKVQLFINSCLCKILNIHWPDTISLLWKKTNQLPVEEGIMKRRWKWIGNTLRKSSNCITRQALTWNPEGKEK</sequence>
<dbReference type="EMBL" id="UZAI01017884">
    <property type="protein sequence ID" value="VDP30683.1"/>
    <property type="molecule type" value="Genomic_DNA"/>
</dbReference>
<accession>A0A183MT11</accession>